<feature type="region of interest" description="Disordered" evidence="1">
    <location>
        <begin position="222"/>
        <end position="257"/>
    </location>
</feature>
<proteinExistence type="predicted"/>
<reference evidence="2" key="1">
    <citation type="submission" date="2019-03" db="EMBL/GenBank/DDBJ databases">
        <title>Long read genome sequence of the mycoparasitic Pythium oligandrum ATCC 38472 isolated from sugarbeet rhizosphere.</title>
        <authorList>
            <person name="Gaulin E."/>
        </authorList>
    </citation>
    <scope>NUCLEOTIDE SEQUENCE</scope>
    <source>
        <strain evidence="2">ATCC 38472_TT</strain>
    </source>
</reference>
<feature type="region of interest" description="Disordered" evidence="1">
    <location>
        <begin position="169"/>
        <end position="196"/>
    </location>
</feature>
<sequence length="417" mass="47207">MGNSLFSSVCRRHEALDFEDVSDATFEFIAVAVHTEDLKKPTKTRRRRPRAAMTSTVAVLPVSIEETNTANTSRLYEKQTSASTTDDEELSFNDRLNMLTWDPECMPSYAKRQEVYVFDEYAPSPCNSLALTPTKTAKNKPTGWFRRAVETYNMTKSRRRTKTMNDDDVMIKTKPDDLPTKTKTKSKSKKRSLRMSLWGKRDTAKSKPYQLPLVSGCSLAQDDEEERFLQTTESWKLRGEEAEPLSETESEASTTASVPTTPVFVTAFDEEYLTSYECDDSESEIEWSTTSSGYFSASEDSSETSEDTIVDESNEDVEFFSSSDALCAHIDDYLCECGDCPVYQQIERAVTSSNCWMNEAERRSLCRILQAYASLCPTVHFQKEMISAAEECLVVFPGDEDAAFNAFVMLGQTKWME</sequence>
<accession>A0A8K1CK18</accession>
<dbReference type="EMBL" id="SPLM01000038">
    <property type="protein sequence ID" value="TMW64897.1"/>
    <property type="molecule type" value="Genomic_DNA"/>
</dbReference>
<dbReference type="Proteomes" id="UP000794436">
    <property type="component" value="Unassembled WGS sequence"/>
</dbReference>
<organism evidence="2 3">
    <name type="scientific">Pythium oligandrum</name>
    <name type="common">Mycoparasitic fungus</name>
    <dbReference type="NCBI Taxonomy" id="41045"/>
    <lineage>
        <taxon>Eukaryota</taxon>
        <taxon>Sar</taxon>
        <taxon>Stramenopiles</taxon>
        <taxon>Oomycota</taxon>
        <taxon>Peronosporomycetes</taxon>
        <taxon>Pythiales</taxon>
        <taxon>Pythiaceae</taxon>
        <taxon>Pythium</taxon>
    </lineage>
</organism>
<protein>
    <submittedName>
        <fullName evidence="2">Uncharacterized protein</fullName>
    </submittedName>
</protein>
<feature type="compositionally biased region" description="Basic and acidic residues" evidence="1">
    <location>
        <begin position="169"/>
        <end position="180"/>
    </location>
</feature>
<name>A0A8K1CK18_PYTOL</name>
<comment type="caution">
    <text evidence="2">The sequence shown here is derived from an EMBL/GenBank/DDBJ whole genome shotgun (WGS) entry which is preliminary data.</text>
</comment>
<gene>
    <name evidence="2" type="ORF">Poli38472_009064</name>
</gene>
<dbReference type="OrthoDB" id="166173at2759"/>
<evidence type="ECO:0000313" key="2">
    <source>
        <dbReference type="EMBL" id="TMW64897.1"/>
    </source>
</evidence>
<dbReference type="AlphaFoldDB" id="A0A8K1CK18"/>
<feature type="compositionally biased region" description="Basic residues" evidence="1">
    <location>
        <begin position="182"/>
        <end position="193"/>
    </location>
</feature>
<evidence type="ECO:0000313" key="3">
    <source>
        <dbReference type="Proteomes" id="UP000794436"/>
    </source>
</evidence>
<evidence type="ECO:0000256" key="1">
    <source>
        <dbReference type="SAM" id="MobiDB-lite"/>
    </source>
</evidence>
<keyword evidence="3" id="KW-1185">Reference proteome</keyword>